<feature type="signal peptide" evidence="5">
    <location>
        <begin position="1"/>
        <end position="28"/>
    </location>
</feature>
<feature type="domain" description="NlpC/P60" evidence="6">
    <location>
        <begin position="219"/>
        <end position="332"/>
    </location>
</feature>
<dbReference type="Proteomes" id="UP000431304">
    <property type="component" value="Unassembled WGS sequence"/>
</dbReference>
<keyword evidence="5" id="KW-0732">Signal</keyword>
<evidence type="ECO:0000256" key="4">
    <source>
        <dbReference type="ARBA" id="ARBA00022807"/>
    </source>
</evidence>
<dbReference type="SMART" id="SM00287">
    <property type="entry name" value="SH3b"/>
    <property type="match status" value="2"/>
</dbReference>
<comment type="similarity">
    <text evidence="1">Belongs to the peptidase C40 family.</text>
</comment>
<feature type="chain" id="PRO_5033252319" evidence="5">
    <location>
        <begin position="29"/>
        <end position="332"/>
    </location>
</feature>
<dbReference type="Pfam" id="PF00877">
    <property type="entry name" value="NLPC_P60"/>
    <property type="match status" value="1"/>
</dbReference>
<dbReference type="InterPro" id="IPR051202">
    <property type="entry name" value="Peptidase_C40"/>
</dbReference>
<evidence type="ECO:0000256" key="2">
    <source>
        <dbReference type="ARBA" id="ARBA00022670"/>
    </source>
</evidence>
<dbReference type="Gene3D" id="2.30.30.40">
    <property type="entry name" value="SH3 Domains"/>
    <property type="match status" value="2"/>
</dbReference>
<reference evidence="8 10" key="2">
    <citation type="journal article" date="2019" name="Nat. Med.">
        <title>A library of human gut bacterial isolates paired with longitudinal multiomics data enables mechanistic microbiome research.</title>
        <authorList>
            <person name="Poyet M."/>
            <person name="Groussin M."/>
            <person name="Gibbons S.M."/>
            <person name="Avila-Pacheco J."/>
            <person name="Jiang X."/>
            <person name="Kearney S.M."/>
            <person name="Perrotta A.R."/>
            <person name="Berdy B."/>
            <person name="Zhao S."/>
            <person name="Lieberman T.D."/>
            <person name="Swanson P.K."/>
            <person name="Smith M."/>
            <person name="Roesemann S."/>
            <person name="Alexander J.E."/>
            <person name="Rich S.A."/>
            <person name="Livny J."/>
            <person name="Vlamakis H."/>
            <person name="Clish C."/>
            <person name="Bullock K."/>
            <person name="Deik A."/>
            <person name="Scott J."/>
            <person name="Pierce K.A."/>
            <person name="Xavier R.J."/>
            <person name="Alm E.J."/>
        </authorList>
    </citation>
    <scope>NUCLEOTIDE SEQUENCE [LARGE SCALE GENOMIC DNA]</scope>
    <source>
        <strain evidence="8 10">BIOML-A3</strain>
    </source>
</reference>
<dbReference type="InterPro" id="IPR003646">
    <property type="entry name" value="SH3-like_bac-type"/>
</dbReference>
<dbReference type="EC" id="3.4.-.-" evidence="7"/>
<dbReference type="EMBL" id="CYYA01000012">
    <property type="protein sequence ID" value="CUN10123.1"/>
    <property type="molecule type" value="Genomic_DNA"/>
</dbReference>
<evidence type="ECO:0000313" key="9">
    <source>
        <dbReference type="Proteomes" id="UP000095492"/>
    </source>
</evidence>
<dbReference type="InterPro" id="IPR038765">
    <property type="entry name" value="Papain-like_cys_pep_sf"/>
</dbReference>
<dbReference type="STRING" id="39490.ERS852448_01865"/>
<dbReference type="RefSeq" id="WP_021737487.1">
    <property type="nucleotide sequence ID" value="NZ_CABKSU010000001.1"/>
</dbReference>
<proteinExistence type="inferred from homology"/>
<keyword evidence="4" id="KW-0788">Thiol protease</keyword>
<evidence type="ECO:0000313" key="10">
    <source>
        <dbReference type="Proteomes" id="UP000431304"/>
    </source>
</evidence>
<dbReference type="GeneID" id="42785117"/>
<dbReference type="OrthoDB" id="9808890at2"/>
<evidence type="ECO:0000313" key="7">
    <source>
        <dbReference type="EMBL" id="CUN10123.1"/>
    </source>
</evidence>
<dbReference type="GO" id="GO:0008234">
    <property type="term" value="F:cysteine-type peptidase activity"/>
    <property type="evidence" value="ECO:0007669"/>
    <property type="project" value="UniProtKB-KW"/>
</dbReference>
<dbReference type="SUPFAM" id="SSF54001">
    <property type="entry name" value="Cysteine proteinases"/>
    <property type="match status" value="1"/>
</dbReference>
<keyword evidence="3 7" id="KW-0378">Hydrolase</keyword>
<dbReference type="GO" id="GO:0006508">
    <property type="term" value="P:proteolysis"/>
    <property type="evidence" value="ECO:0007669"/>
    <property type="project" value="UniProtKB-KW"/>
</dbReference>
<keyword evidence="2" id="KW-0645">Protease</keyword>
<dbReference type="PROSITE" id="PS51935">
    <property type="entry name" value="NLPC_P60"/>
    <property type="match status" value="1"/>
</dbReference>
<protein>
    <submittedName>
        <fullName evidence="7">Gamma-D-glutamyl-L-lysine endopeptidase</fullName>
        <ecNumber evidence="7">3.4.-.-</ecNumber>
    </submittedName>
    <submittedName>
        <fullName evidence="8">SH3 domain-containing protein</fullName>
    </submittedName>
</protein>
<evidence type="ECO:0000256" key="1">
    <source>
        <dbReference type="ARBA" id="ARBA00007074"/>
    </source>
</evidence>
<accession>A0A173U4W7</accession>
<dbReference type="EMBL" id="WKRA01000016">
    <property type="protein sequence ID" value="MSD16460.1"/>
    <property type="molecule type" value="Genomic_DNA"/>
</dbReference>
<evidence type="ECO:0000259" key="6">
    <source>
        <dbReference type="PROSITE" id="PS51935"/>
    </source>
</evidence>
<evidence type="ECO:0000256" key="5">
    <source>
        <dbReference type="SAM" id="SignalP"/>
    </source>
</evidence>
<sequence>MKYRNKKAIATLIVTTLIFTCGATGVQAAPAADLNIVGNVAAAPISGVSLAVAQANTQTAAEQAALVQNMGVAQIDNYLNVRSEASTDSEVVGIMKNNAVAEITGAVDGWYQITSGSVSGYVKAEYLAVGNQDLLNSVKTRMAQVNTETLKVRSEASTEAAVVTLVGQDQQLKVLDEQIPGWVKVETADGEGYISTEFASVADMYQYAEKPQVSEQKESSSGGSVTSYALQFLGNPYVWGGTSLTKGVDCSGFVMQVYAHYGISLPHSSSALRGVGRGVSYSEAQPGDIICYSGHVAIYLGGGKIVHASNPKDGIKVSTATYKKILAVRRVM</sequence>
<dbReference type="Proteomes" id="UP000095492">
    <property type="component" value="Unassembled WGS sequence"/>
</dbReference>
<dbReference type="PANTHER" id="PTHR47053:SF1">
    <property type="entry name" value="MUREIN DD-ENDOPEPTIDASE MEPH-RELATED"/>
    <property type="match status" value="1"/>
</dbReference>
<name>A0A173U4W7_EUBRA</name>
<dbReference type="AlphaFoldDB" id="A0A173U4W7"/>
<gene>
    <name evidence="7" type="primary">ykfC_2</name>
    <name evidence="7" type="ORF">ERS852448_01865</name>
    <name evidence="8" type="ORF">GKE72_10365</name>
</gene>
<dbReference type="Pfam" id="PF08239">
    <property type="entry name" value="SH3_3"/>
    <property type="match status" value="2"/>
</dbReference>
<organism evidence="7 9">
    <name type="scientific">Eubacterium ramulus</name>
    <dbReference type="NCBI Taxonomy" id="39490"/>
    <lineage>
        <taxon>Bacteria</taxon>
        <taxon>Bacillati</taxon>
        <taxon>Bacillota</taxon>
        <taxon>Clostridia</taxon>
        <taxon>Eubacteriales</taxon>
        <taxon>Eubacteriaceae</taxon>
        <taxon>Eubacterium</taxon>
    </lineage>
</organism>
<dbReference type="Gene3D" id="3.90.1720.10">
    <property type="entry name" value="endopeptidase domain like (from Nostoc punctiforme)"/>
    <property type="match status" value="1"/>
</dbReference>
<evidence type="ECO:0000256" key="3">
    <source>
        <dbReference type="ARBA" id="ARBA00022801"/>
    </source>
</evidence>
<reference evidence="7 9" key="1">
    <citation type="submission" date="2015-09" db="EMBL/GenBank/DDBJ databases">
        <authorList>
            <consortium name="Pathogen Informatics"/>
        </authorList>
    </citation>
    <scope>NUCLEOTIDE SEQUENCE [LARGE SCALE GENOMIC DNA]</scope>
    <source>
        <strain evidence="7 9">2789STDY5608891</strain>
    </source>
</reference>
<dbReference type="PANTHER" id="PTHR47053">
    <property type="entry name" value="MUREIN DD-ENDOPEPTIDASE MEPH-RELATED"/>
    <property type="match status" value="1"/>
</dbReference>
<evidence type="ECO:0000313" key="8">
    <source>
        <dbReference type="EMBL" id="MSD16460.1"/>
    </source>
</evidence>
<dbReference type="InterPro" id="IPR000064">
    <property type="entry name" value="NLP_P60_dom"/>
</dbReference>